<name>A0A1F6TN89_9PROT</name>
<sequence>MGRSYAVREGNGRRVSYTKRLSRFAVAAFVCATSLAAQSASALEISFRSFSGSAAIGPPADEYAAKLQSVSTTALGKAGEVKFAKHKPTPAIPKEFKDIVAAVEAGGALVGGKGFDAAYISGSDLNPAWGFIYNSGVPFGPEFDEFLGFLYGKSIDDGAASGLDQLQQLLGKSGKNIVAFPIVGSPQQGSGYFMLPVGNTGSTAGIGLAGLCQQNWTFRYLPPAQHVLDRACDNLVAGGAIPKKNIKFITAIAGGGSLVKAVADGQLHAYEFATPLDDVSQLFGLPEGNPGTVGTRYLHFPGWHQQFLITYMIINKNVWNKLSPAQQTLVLTVARDHVVSSYGENLRQQGPKLKQILTANDGDKIAENDLVPVQWPQGDLALLRDATIQFLNARASDATLSEQDRKDYGRILESLRKYVSSNNGYWKVREVPGALRFQGWYDPDGSKSWDQNLK</sequence>
<dbReference type="InterPro" id="IPR038404">
    <property type="entry name" value="TRAP_DctP_sf"/>
</dbReference>
<dbReference type="AlphaFoldDB" id="A0A1F6TN89"/>
<dbReference type="STRING" id="1817760.A2151_07020"/>
<keyword evidence="1" id="KW-0732">Signal</keyword>
<proteinExistence type="predicted"/>
<evidence type="ECO:0000313" key="3">
    <source>
        <dbReference type="Proteomes" id="UP000178885"/>
    </source>
</evidence>
<feature type="signal peptide" evidence="1">
    <location>
        <begin position="1"/>
        <end position="42"/>
    </location>
</feature>
<gene>
    <name evidence="2" type="ORF">A2151_07020</name>
</gene>
<evidence type="ECO:0000256" key="1">
    <source>
        <dbReference type="SAM" id="SignalP"/>
    </source>
</evidence>
<reference evidence="2 3" key="1">
    <citation type="journal article" date="2016" name="Nat. Commun.">
        <title>Thousands of microbial genomes shed light on interconnected biogeochemical processes in an aquifer system.</title>
        <authorList>
            <person name="Anantharaman K."/>
            <person name="Brown C.T."/>
            <person name="Hug L.A."/>
            <person name="Sharon I."/>
            <person name="Castelle C.J."/>
            <person name="Probst A.J."/>
            <person name="Thomas B.C."/>
            <person name="Singh A."/>
            <person name="Wilkins M.J."/>
            <person name="Karaoz U."/>
            <person name="Brodie E.L."/>
            <person name="Williams K.H."/>
            <person name="Hubbard S.S."/>
            <person name="Banfield J.F."/>
        </authorList>
    </citation>
    <scope>NUCLEOTIDE SEQUENCE [LARGE SCALE GENOMIC DNA]</scope>
</reference>
<dbReference type="Gene3D" id="3.40.190.10">
    <property type="entry name" value="Periplasmic binding protein-like II"/>
    <property type="match status" value="1"/>
</dbReference>
<organism evidence="2 3">
    <name type="scientific">Candidatus Muproteobacteria bacterium RBG_16_65_34</name>
    <dbReference type="NCBI Taxonomy" id="1817760"/>
    <lineage>
        <taxon>Bacteria</taxon>
        <taxon>Pseudomonadati</taxon>
        <taxon>Pseudomonadota</taxon>
        <taxon>Candidatus Muproteobacteria</taxon>
    </lineage>
</organism>
<protein>
    <recommendedName>
        <fullName evidence="4">C4-dicarboxylate ABC transporter</fullName>
    </recommendedName>
</protein>
<evidence type="ECO:0008006" key="4">
    <source>
        <dbReference type="Google" id="ProtNLM"/>
    </source>
</evidence>
<accession>A0A1F6TN89</accession>
<dbReference type="Proteomes" id="UP000178885">
    <property type="component" value="Unassembled WGS sequence"/>
</dbReference>
<evidence type="ECO:0000313" key="2">
    <source>
        <dbReference type="EMBL" id="OGI46598.1"/>
    </source>
</evidence>
<feature type="chain" id="PRO_5009526745" description="C4-dicarboxylate ABC transporter" evidence="1">
    <location>
        <begin position="43"/>
        <end position="454"/>
    </location>
</feature>
<comment type="caution">
    <text evidence="2">The sequence shown here is derived from an EMBL/GenBank/DDBJ whole genome shotgun (WGS) entry which is preliminary data.</text>
</comment>
<dbReference type="Gene3D" id="3.40.190.170">
    <property type="entry name" value="Bacterial extracellular solute-binding protein, family 7"/>
    <property type="match status" value="1"/>
</dbReference>
<dbReference type="EMBL" id="MFSU01000078">
    <property type="protein sequence ID" value="OGI46598.1"/>
    <property type="molecule type" value="Genomic_DNA"/>
</dbReference>